<sequence>MLTPAHSAASWYLGPSAVGSPPLGSSLGLLRAVRQQRSAFESVVVPAQTRDSIEQPNQRASCRRRASLLFAAAAGAAASVGLQSSLLRQQGIARAVDGNATGDVTEAAQAATQAAPLTRSTLVTNMQTILSNAKTGTPATSLVVTQQHGQLSSTSARHQQFICPDEALELSDAAAVVRKLCPRWWCQAALAVEGFLYRGETIASPTRRAPRPDLLDDATYGAPGAAYFARLEQNLPKATNLPARARAPVPSRGHLCGDLRAASEWGPACSVWPLGETYYAWPRTGMVFWEPRTSQGIESKDLAINKIDEVRLSALLFSGSCGGDPGTPRGWIAVPASMDAQLRQLLLLQLLRVALCFDADFVDGLKALTCSGRRLARSESSPIFRDSDWSCRCLFAFEMSKSADLLNSASIVATVTSASSKASCLCNQTQPKHSLSLAEIAEKSLFDKQYLQLASYAAGEPSALEVPPEGQDGFLATFGTSWAEAVGSGLVLSAMAAMAKLGVSAEELFVAWRASHDLKLAPSLYVANVSAKDGTSAIVVNGFIPHLRDSFVAGGEALIWFAVEFDPRQMSWKRFRSQILGATNPAQADKKSIRGQIFEHWEALGLAQQPTTLDNAVHFSAGPLEGLRERMMWAARRWSCA</sequence>
<keyword evidence="2" id="KW-1185">Reference proteome</keyword>
<proteinExistence type="predicted"/>
<gene>
    <name evidence="1" type="ORF">PGLA1383_LOCUS1464</name>
</gene>
<evidence type="ECO:0000313" key="2">
    <source>
        <dbReference type="Proteomes" id="UP000654075"/>
    </source>
</evidence>
<protein>
    <submittedName>
        <fullName evidence="1">Uncharacterized protein</fullName>
    </submittedName>
</protein>
<reference evidence="1" key="1">
    <citation type="submission" date="2021-02" db="EMBL/GenBank/DDBJ databases">
        <authorList>
            <person name="Dougan E. K."/>
            <person name="Rhodes N."/>
            <person name="Thang M."/>
            <person name="Chan C."/>
        </authorList>
    </citation>
    <scope>NUCLEOTIDE SEQUENCE</scope>
</reference>
<comment type="caution">
    <text evidence="1">The sequence shown here is derived from an EMBL/GenBank/DDBJ whole genome shotgun (WGS) entry which is preliminary data.</text>
</comment>
<dbReference type="Gene3D" id="3.30.70.141">
    <property type="entry name" value="Nucleoside diphosphate kinase-like domain"/>
    <property type="match status" value="1"/>
</dbReference>
<dbReference type="OrthoDB" id="2162449at2759"/>
<dbReference type="AlphaFoldDB" id="A0A813D2B0"/>
<dbReference type="Proteomes" id="UP000654075">
    <property type="component" value="Unassembled WGS sequence"/>
</dbReference>
<organism evidence="1 2">
    <name type="scientific">Polarella glacialis</name>
    <name type="common">Dinoflagellate</name>
    <dbReference type="NCBI Taxonomy" id="89957"/>
    <lineage>
        <taxon>Eukaryota</taxon>
        <taxon>Sar</taxon>
        <taxon>Alveolata</taxon>
        <taxon>Dinophyceae</taxon>
        <taxon>Suessiales</taxon>
        <taxon>Suessiaceae</taxon>
        <taxon>Polarella</taxon>
    </lineage>
</organism>
<dbReference type="EMBL" id="CAJNNV010000399">
    <property type="protein sequence ID" value="CAE8582468.1"/>
    <property type="molecule type" value="Genomic_DNA"/>
</dbReference>
<name>A0A813D2B0_POLGL</name>
<dbReference type="SUPFAM" id="SSF54919">
    <property type="entry name" value="Nucleoside diphosphate kinase, NDK"/>
    <property type="match status" value="1"/>
</dbReference>
<evidence type="ECO:0000313" key="1">
    <source>
        <dbReference type="EMBL" id="CAE8582468.1"/>
    </source>
</evidence>
<dbReference type="InterPro" id="IPR036850">
    <property type="entry name" value="NDK-like_dom_sf"/>
</dbReference>
<accession>A0A813D2B0</accession>